<evidence type="ECO:0000313" key="2">
    <source>
        <dbReference type="Proteomes" id="UP000230108"/>
    </source>
</evidence>
<evidence type="ECO:0008006" key="3">
    <source>
        <dbReference type="Google" id="ProtNLM"/>
    </source>
</evidence>
<protein>
    <recommendedName>
        <fullName evidence="3">Bacterial toxin RNase RnlA/LsoA DBD domain-containing protein</fullName>
    </recommendedName>
</protein>
<gene>
    <name evidence="1" type="ORF">COY90_00580</name>
</gene>
<reference evidence="2" key="1">
    <citation type="submission" date="2017-09" db="EMBL/GenBank/DDBJ databases">
        <title>Depth-based differentiation of microbial function through sediment-hosted aquifers and enrichment of novel symbionts in the deep terrestrial subsurface.</title>
        <authorList>
            <person name="Probst A.J."/>
            <person name="Ladd B."/>
            <person name="Jarett J.K."/>
            <person name="Geller-Mcgrath D.E."/>
            <person name="Sieber C.M.K."/>
            <person name="Emerson J.B."/>
            <person name="Anantharaman K."/>
            <person name="Thomas B.C."/>
            <person name="Malmstrom R."/>
            <person name="Stieglmeier M."/>
            <person name="Klingl A."/>
            <person name="Woyke T."/>
            <person name="Ryan C.M."/>
            <person name="Banfield J.F."/>
        </authorList>
    </citation>
    <scope>NUCLEOTIDE SEQUENCE [LARGE SCALE GENOMIC DNA]</scope>
</reference>
<comment type="caution">
    <text evidence="1">The sequence shown here is derived from an EMBL/GenBank/DDBJ whole genome shotgun (WGS) entry which is preliminary data.</text>
</comment>
<dbReference type="EMBL" id="PFLF01000016">
    <property type="protein sequence ID" value="PIY69449.1"/>
    <property type="molecule type" value="Genomic_DNA"/>
</dbReference>
<organism evidence="1 2">
    <name type="scientific">Candidatus Roizmanbacteria bacterium CG_4_10_14_0_8_um_filter_39_9</name>
    <dbReference type="NCBI Taxonomy" id="1974829"/>
    <lineage>
        <taxon>Bacteria</taxon>
        <taxon>Candidatus Roizmaniibacteriota</taxon>
    </lineage>
</organism>
<evidence type="ECO:0000313" key="1">
    <source>
        <dbReference type="EMBL" id="PIY69449.1"/>
    </source>
</evidence>
<dbReference type="AlphaFoldDB" id="A0A2M7QE03"/>
<proteinExistence type="predicted"/>
<sequence length="177" mass="21020">MDKLSIESEPIWEYFSQTQKDLISEGKYLQHDIIKDHAYQFKDYSFLVFPFAKTYEGFLKQFFKDIGFISHLDYISDHLRLGKLLSPHLMARLGERSLYRQIIECSRESVALRIWQTWKLGRNEIFHYFPHNLRAISFTDAEDIIEELLLTMEATFDELRTMKVNKKLLGYAAQPQA</sequence>
<accession>A0A2M7QE03</accession>
<name>A0A2M7QE03_9BACT</name>
<dbReference type="Proteomes" id="UP000230108">
    <property type="component" value="Unassembled WGS sequence"/>
</dbReference>